<feature type="region of interest" description="Disordered" evidence="1">
    <location>
        <begin position="71"/>
        <end position="99"/>
    </location>
</feature>
<accession>A0AAV4N9W1</accession>
<feature type="compositionally biased region" description="Basic residues" evidence="1">
    <location>
        <begin position="75"/>
        <end position="99"/>
    </location>
</feature>
<evidence type="ECO:0000256" key="1">
    <source>
        <dbReference type="SAM" id="MobiDB-lite"/>
    </source>
</evidence>
<keyword evidence="4" id="KW-1185">Reference proteome</keyword>
<evidence type="ECO:0008006" key="5">
    <source>
        <dbReference type="Google" id="ProtNLM"/>
    </source>
</evidence>
<dbReference type="Proteomes" id="UP001054945">
    <property type="component" value="Unassembled WGS sequence"/>
</dbReference>
<dbReference type="EMBL" id="BPLR01003097">
    <property type="protein sequence ID" value="GIX81109.1"/>
    <property type="molecule type" value="Genomic_DNA"/>
</dbReference>
<organism evidence="3 4">
    <name type="scientific">Caerostris extrusa</name>
    <name type="common">Bark spider</name>
    <name type="synonym">Caerostris bankana</name>
    <dbReference type="NCBI Taxonomy" id="172846"/>
    <lineage>
        <taxon>Eukaryota</taxon>
        <taxon>Metazoa</taxon>
        <taxon>Ecdysozoa</taxon>
        <taxon>Arthropoda</taxon>
        <taxon>Chelicerata</taxon>
        <taxon>Arachnida</taxon>
        <taxon>Araneae</taxon>
        <taxon>Araneomorphae</taxon>
        <taxon>Entelegynae</taxon>
        <taxon>Araneoidea</taxon>
        <taxon>Araneidae</taxon>
        <taxon>Caerostris</taxon>
    </lineage>
</organism>
<proteinExistence type="predicted"/>
<gene>
    <name evidence="3" type="ORF">CEXT_156741</name>
</gene>
<dbReference type="AlphaFoldDB" id="A0AAV4N9W1"/>
<reference evidence="3 4" key="1">
    <citation type="submission" date="2021-06" db="EMBL/GenBank/DDBJ databases">
        <title>Caerostris extrusa draft genome.</title>
        <authorList>
            <person name="Kono N."/>
            <person name="Arakawa K."/>
        </authorList>
    </citation>
    <scope>NUCLEOTIDE SEQUENCE [LARGE SCALE GENOMIC DNA]</scope>
</reference>
<sequence>MIRTSAIRATSLTLWIVWSGFLLKSEFYHSSQHGWQSHPHMHTRQKDVQFSFPLKVHCSIKNVWNVVITVTSKPEKRKGKGKEQRKKQGTKQNKKRSQR</sequence>
<evidence type="ECO:0000313" key="4">
    <source>
        <dbReference type="Proteomes" id="UP001054945"/>
    </source>
</evidence>
<feature type="signal peptide" evidence="2">
    <location>
        <begin position="1"/>
        <end position="19"/>
    </location>
</feature>
<feature type="chain" id="PRO_5043999894" description="Secreted protein" evidence="2">
    <location>
        <begin position="20"/>
        <end position="99"/>
    </location>
</feature>
<keyword evidence="2" id="KW-0732">Signal</keyword>
<evidence type="ECO:0000256" key="2">
    <source>
        <dbReference type="SAM" id="SignalP"/>
    </source>
</evidence>
<protein>
    <recommendedName>
        <fullName evidence="5">Secreted protein</fullName>
    </recommendedName>
</protein>
<evidence type="ECO:0000313" key="3">
    <source>
        <dbReference type="EMBL" id="GIX81109.1"/>
    </source>
</evidence>
<name>A0AAV4N9W1_CAEEX</name>
<comment type="caution">
    <text evidence="3">The sequence shown here is derived from an EMBL/GenBank/DDBJ whole genome shotgun (WGS) entry which is preliminary data.</text>
</comment>